<feature type="domain" description="Glycosyl hydrolase family 4 C-terminal" evidence="13">
    <location>
        <begin position="195"/>
        <end position="415"/>
    </location>
</feature>
<evidence type="ECO:0000256" key="9">
    <source>
        <dbReference type="PIRSR" id="PIRSR601088-2"/>
    </source>
</evidence>
<feature type="active site" description="Proton acceptor" evidence="8">
    <location>
        <position position="262"/>
    </location>
</feature>
<feature type="site" description="Increases basicity of active site Tyr" evidence="11">
    <location>
        <position position="109"/>
    </location>
</feature>
<keyword evidence="15" id="KW-1185">Reference proteome</keyword>
<dbReference type="InterPro" id="IPR001088">
    <property type="entry name" value="Glyco_hydro_4"/>
</dbReference>
<dbReference type="Pfam" id="PF11975">
    <property type="entry name" value="Glyco_hydro_4C"/>
    <property type="match status" value="1"/>
</dbReference>
<dbReference type="Proteomes" id="UP000243819">
    <property type="component" value="Unassembled WGS sequence"/>
</dbReference>
<feature type="binding site" evidence="9">
    <location>
        <position position="93"/>
    </location>
    <ligand>
        <name>substrate</name>
    </ligand>
</feature>
<dbReference type="GO" id="GO:0004553">
    <property type="term" value="F:hydrolase activity, hydrolyzing O-glycosyl compounds"/>
    <property type="evidence" value="ECO:0007669"/>
    <property type="project" value="InterPro"/>
</dbReference>
<keyword evidence="6 10" id="KW-0464">Manganese</keyword>
<dbReference type="GO" id="GO:0016616">
    <property type="term" value="F:oxidoreductase activity, acting on the CH-OH group of donors, NAD or NADP as acceptor"/>
    <property type="evidence" value="ECO:0007669"/>
    <property type="project" value="InterPro"/>
</dbReference>
<comment type="similarity">
    <text evidence="1 12">Belongs to the glycosyl hydrolase 4 family.</text>
</comment>
<feature type="binding site" evidence="10">
    <location>
        <position position="200"/>
    </location>
    <ligand>
        <name>Mn(2+)</name>
        <dbReference type="ChEBI" id="CHEBI:29035"/>
    </ligand>
</feature>
<keyword evidence="10" id="KW-0533">Nickel</keyword>
<keyword evidence="5 12" id="KW-0520">NAD</keyword>
<keyword evidence="3 10" id="KW-0479">Metal-binding</keyword>
<comment type="subunit">
    <text evidence="2">Homotetramer.</text>
</comment>
<dbReference type="InterPro" id="IPR022616">
    <property type="entry name" value="Glyco_hydro_4_C"/>
</dbReference>
<dbReference type="Gene3D" id="3.90.110.10">
    <property type="entry name" value="Lactate dehydrogenase/glycoside hydrolase, family 4, C-terminal"/>
    <property type="match status" value="1"/>
</dbReference>
<feature type="binding site" evidence="10">
    <location>
        <position position="170"/>
    </location>
    <ligand>
        <name>Mn(2+)</name>
        <dbReference type="ChEBI" id="CHEBI:29035"/>
    </ligand>
</feature>
<dbReference type="InterPro" id="IPR015955">
    <property type="entry name" value="Lactate_DH/Glyco_Ohase_4_C"/>
</dbReference>
<evidence type="ECO:0000256" key="1">
    <source>
        <dbReference type="ARBA" id="ARBA00010141"/>
    </source>
</evidence>
<dbReference type="PRINTS" id="PR00732">
    <property type="entry name" value="GLHYDRLASE4"/>
</dbReference>
<dbReference type="GO" id="GO:0005975">
    <property type="term" value="P:carbohydrate metabolic process"/>
    <property type="evidence" value="ECO:0007669"/>
    <property type="project" value="InterPro"/>
</dbReference>
<evidence type="ECO:0000256" key="10">
    <source>
        <dbReference type="PIRSR" id="PIRSR601088-3"/>
    </source>
</evidence>
<dbReference type="InterPro" id="IPR019802">
    <property type="entry name" value="GlycHydrolase_4_CS"/>
</dbReference>
<dbReference type="EMBL" id="FOIF01000062">
    <property type="protein sequence ID" value="SET15398.1"/>
    <property type="molecule type" value="Genomic_DNA"/>
</dbReference>
<keyword evidence="10" id="KW-0408">Iron</keyword>
<dbReference type="CDD" id="cd05298">
    <property type="entry name" value="GH4_GlvA_pagL_like"/>
    <property type="match status" value="1"/>
</dbReference>
<name>A0A1I0C767_9FIRM</name>
<evidence type="ECO:0000256" key="2">
    <source>
        <dbReference type="ARBA" id="ARBA00011881"/>
    </source>
</evidence>
<feature type="binding site" evidence="9">
    <location>
        <position position="147"/>
    </location>
    <ligand>
        <name>substrate</name>
    </ligand>
</feature>
<dbReference type="PROSITE" id="PS01324">
    <property type="entry name" value="GLYCOSYL_HYDROL_F4"/>
    <property type="match status" value="1"/>
</dbReference>
<evidence type="ECO:0000256" key="7">
    <source>
        <dbReference type="ARBA" id="ARBA00023295"/>
    </source>
</evidence>
<evidence type="ECO:0000256" key="6">
    <source>
        <dbReference type="ARBA" id="ARBA00023211"/>
    </source>
</evidence>
<dbReference type="STRING" id="1120990.SAMN03080614_10624"/>
<evidence type="ECO:0000313" key="15">
    <source>
        <dbReference type="Proteomes" id="UP000243819"/>
    </source>
</evidence>
<dbReference type="SUPFAM" id="SSF51735">
    <property type="entry name" value="NAD(P)-binding Rossmann-fold domains"/>
    <property type="match status" value="1"/>
</dbReference>
<dbReference type="Gene3D" id="3.40.50.720">
    <property type="entry name" value="NAD(P)-binding Rossmann-like Domain"/>
    <property type="match status" value="1"/>
</dbReference>
<evidence type="ECO:0000256" key="8">
    <source>
        <dbReference type="PIRSR" id="PIRSR601088-1"/>
    </source>
</evidence>
<evidence type="ECO:0000259" key="13">
    <source>
        <dbReference type="Pfam" id="PF11975"/>
    </source>
</evidence>
<reference evidence="15" key="1">
    <citation type="submission" date="2016-10" db="EMBL/GenBank/DDBJ databases">
        <authorList>
            <person name="Varghese N."/>
            <person name="Submissions S."/>
        </authorList>
    </citation>
    <scope>NUCLEOTIDE SEQUENCE [LARGE SCALE GENOMIC DNA]</scope>
    <source>
        <strain evidence="15">DSM 13577</strain>
    </source>
</reference>
<organism evidence="14 15">
    <name type="scientific">Anaerobranca gottschalkii DSM 13577</name>
    <dbReference type="NCBI Taxonomy" id="1120990"/>
    <lineage>
        <taxon>Bacteria</taxon>
        <taxon>Bacillati</taxon>
        <taxon>Bacillota</taxon>
        <taxon>Clostridia</taxon>
        <taxon>Eubacteriales</taxon>
        <taxon>Proteinivoracaceae</taxon>
        <taxon>Anaerobranca</taxon>
    </lineage>
</organism>
<evidence type="ECO:0000256" key="12">
    <source>
        <dbReference type="RuleBase" id="RU361152"/>
    </source>
</evidence>
<evidence type="ECO:0000256" key="11">
    <source>
        <dbReference type="PIRSR" id="PIRSR601088-4"/>
    </source>
</evidence>
<dbReference type="Pfam" id="PF02056">
    <property type="entry name" value="Glyco_hydro_4"/>
    <property type="match status" value="1"/>
</dbReference>
<keyword evidence="4 12" id="KW-0378">Hydrolase</keyword>
<proteinExistence type="inferred from homology"/>
<comment type="cofactor">
    <cofactor evidence="12">
        <name>NAD(+)</name>
        <dbReference type="ChEBI" id="CHEBI:57540"/>
    </cofactor>
    <text evidence="12">Binds 1 NAD(+) per subunit.</text>
</comment>
<protein>
    <submittedName>
        <fullName evidence="14">Maltose-6'-phosphate glucosidase</fullName>
    </submittedName>
</protein>
<dbReference type="InterPro" id="IPR036291">
    <property type="entry name" value="NAD(P)-bd_dom_sf"/>
</dbReference>
<dbReference type="PANTHER" id="PTHR32092:SF14">
    <property type="entry name" value="MALTOSE-6'-PHOSPHATE GLUCOSIDASE"/>
    <property type="match status" value="1"/>
</dbReference>
<evidence type="ECO:0000256" key="4">
    <source>
        <dbReference type="ARBA" id="ARBA00022801"/>
    </source>
</evidence>
<dbReference type="RefSeq" id="WP_091351406.1">
    <property type="nucleotide sequence ID" value="NZ_FOIF01000062.1"/>
</dbReference>
<keyword evidence="7 12" id="KW-0326">Glycosidase</keyword>
<feature type="binding site" evidence="9">
    <location>
        <position position="282"/>
    </location>
    <ligand>
        <name>substrate</name>
    </ligand>
</feature>
<evidence type="ECO:0000256" key="5">
    <source>
        <dbReference type="ARBA" id="ARBA00023027"/>
    </source>
</evidence>
<gene>
    <name evidence="14" type="ORF">SAMN03080614_10624</name>
</gene>
<accession>A0A1I0C767</accession>
<evidence type="ECO:0000313" key="14">
    <source>
        <dbReference type="EMBL" id="SET15398.1"/>
    </source>
</evidence>
<keyword evidence="10" id="KW-0170">Cobalt</keyword>
<evidence type="ECO:0000256" key="3">
    <source>
        <dbReference type="ARBA" id="ARBA00022723"/>
    </source>
</evidence>
<dbReference type="AlphaFoldDB" id="A0A1I0C767"/>
<dbReference type="PANTHER" id="PTHR32092">
    <property type="entry name" value="6-PHOSPHO-BETA-GLUCOSIDASE-RELATED"/>
    <property type="match status" value="1"/>
</dbReference>
<dbReference type="GO" id="GO:0046872">
    <property type="term" value="F:metal ion binding"/>
    <property type="evidence" value="ECO:0007669"/>
    <property type="project" value="UniProtKB-KW"/>
</dbReference>
<dbReference type="SUPFAM" id="SSF56327">
    <property type="entry name" value="LDH C-terminal domain-like"/>
    <property type="match status" value="1"/>
</dbReference>
<sequence length="444" mass="51379">MKKYNVVIVGGGSTWTPGLLQSLTKNKNVFPLNRLVLFDIDRERQKVIGEYAKVLFKEKYPELDFQYTTDKEVAYKDMDFVFCQMRTGGYTMRELDEKIPLKYGVIGQETCGPGGFAYGMRSLRDMLQMIEDVRKYSPNAWILNYTNPAAIVAEGINRVYKNDKRILNICDQPVNLLRSYGRLLNMDPYEFEPVYFGLNHFGWFTHLYDKCGNDLVPRIKEIIREQGFKPVDAEQRDQSWLDTYSIVKDMLEDFPDYLPNTYLQYYYYPEYKVKKLDPNYTRANEVMDGREKRVFAECKLVAERGTTEGATVVHNDAHGDMIVEVAESIAHNKNRIYIIITENNGLISNIQDDAMVEVAATLGSNGPRPFGVGKISTFYKGLMEQQLAYEKLTVDAYFEQSYEKALQALTLNRTVVDAKKARKILDELIEANKGYWPELKKREE</sequence>
<feature type="active site" description="Proton donor" evidence="8">
    <location>
        <position position="171"/>
    </location>
</feature>
<dbReference type="OrthoDB" id="9808275at2"/>